<keyword evidence="7" id="KW-1185">Reference proteome</keyword>
<dbReference type="AlphaFoldDB" id="A0AAV5MPF3"/>
<keyword evidence="3" id="KW-0238">DNA-binding</keyword>
<gene>
    <name evidence="6" type="ORF">SLEP1_g57321</name>
</gene>
<name>A0AAV5MPF3_9ROSI</name>
<evidence type="ECO:0000313" key="7">
    <source>
        <dbReference type="Proteomes" id="UP001054252"/>
    </source>
</evidence>
<evidence type="ECO:0000256" key="3">
    <source>
        <dbReference type="ARBA" id="ARBA00023125"/>
    </source>
</evidence>
<accession>A0AAV5MPF3</accession>
<dbReference type="SUPFAM" id="SSF101936">
    <property type="entry name" value="DNA-binding pseudobarrel domain"/>
    <property type="match status" value="1"/>
</dbReference>
<dbReference type="InterPro" id="IPR015300">
    <property type="entry name" value="DNA-bd_pseudobarrel_sf"/>
</dbReference>
<organism evidence="6 7">
    <name type="scientific">Rubroshorea leprosula</name>
    <dbReference type="NCBI Taxonomy" id="152421"/>
    <lineage>
        <taxon>Eukaryota</taxon>
        <taxon>Viridiplantae</taxon>
        <taxon>Streptophyta</taxon>
        <taxon>Embryophyta</taxon>
        <taxon>Tracheophyta</taxon>
        <taxon>Spermatophyta</taxon>
        <taxon>Magnoliopsida</taxon>
        <taxon>eudicotyledons</taxon>
        <taxon>Gunneridae</taxon>
        <taxon>Pentapetalae</taxon>
        <taxon>rosids</taxon>
        <taxon>malvids</taxon>
        <taxon>Malvales</taxon>
        <taxon>Dipterocarpaceae</taxon>
        <taxon>Rubroshorea</taxon>
    </lineage>
</organism>
<dbReference type="EMBL" id="BPVZ01000382">
    <property type="protein sequence ID" value="GKV50621.1"/>
    <property type="molecule type" value="Genomic_DNA"/>
</dbReference>
<keyword evidence="4" id="KW-0804">Transcription</keyword>
<dbReference type="CDD" id="cd10017">
    <property type="entry name" value="B3_DNA"/>
    <property type="match status" value="1"/>
</dbReference>
<dbReference type="GO" id="GO:0005634">
    <property type="term" value="C:nucleus"/>
    <property type="evidence" value="ECO:0007669"/>
    <property type="project" value="UniProtKB-SubCell"/>
</dbReference>
<sequence>MAEGDAVHVVASITLRPSYLKKLVFPKAAMQTRRHLLPATLWGQTGQAHAILKGGNREPLAVTFSLGRNHDRLVLLESGWKNVVKKLGLKEGDKVIISLDDRASSTYSIFSPSLQSGYTSVIVRFDLNKPPEESGEEEID</sequence>
<keyword evidence="5" id="KW-0539">Nucleus</keyword>
<reference evidence="6 7" key="1">
    <citation type="journal article" date="2021" name="Commun. Biol.">
        <title>The genome of Shorea leprosula (Dipterocarpaceae) highlights the ecological relevance of drought in aseasonal tropical rainforests.</title>
        <authorList>
            <person name="Ng K.K.S."/>
            <person name="Kobayashi M.J."/>
            <person name="Fawcett J.A."/>
            <person name="Hatakeyama M."/>
            <person name="Paape T."/>
            <person name="Ng C.H."/>
            <person name="Ang C.C."/>
            <person name="Tnah L.H."/>
            <person name="Lee C.T."/>
            <person name="Nishiyama T."/>
            <person name="Sese J."/>
            <person name="O'Brien M.J."/>
            <person name="Copetti D."/>
            <person name="Mohd Noor M.I."/>
            <person name="Ong R.C."/>
            <person name="Putra M."/>
            <person name="Sireger I.Z."/>
            <person name="Indrioko S."/>
            <person name="Kosugi Y."/>
            <person name="Izuno A."/>
            <person name="Isagi Y."/>
            <person name="Lee S.L."/>
            <person name="Shimizu K.K."/>
        </authorList>
    </citation>
    <scope>NUCLEOTIDE SEQUENCE [LARGE SCALE GENOMIC DNA]</scope>
    <source>
        <strain evidence="6">214</strain>
    </source>
</reference>
<evidence type="ECO:0000256" key="1">
    <source>
        <dbReference type="ARBA" id="ARBA00004123"/>
    </source>
</evidence>
<dbReference type="Proteomes" id="UP001054252">
    <property type="component" value="Unassembled WGS sequence"/>
</dbReference>
<keyword evidence="2" id="KW-0805">Transcription regulation</keyword>
<evidence type="ECO:0000256" key="2">
    <source>
        <dbReference type="ARBA" id="ARBA00023015"/>
    </source>
</evidence>
<comment type="caution">
    <text evidence="6">The sequence shown here is derived from an EMBL/GenBank/DDBJ whole genome shotgun (WGS) entry which is preliminary data.</text>
</comment>
<comment type="subcellular location">
    <subcellularLocation>
        <location evidence="1">Nucleus</location>
    </subcellularLocation>
</comment>
<dbReference type="InterPro" id="IPR003340">
    <property type="entry name" value="B3_DNA-bd"/>
</dbReference>
<dbReference type="GO" id="GO:0003677">
    <property type="term" value="F:DNA binding"/>
    <property type="evidence" value="ECO:0007669"/>
    <property type="project" value="UniProtKB-KW"/>
</dbReference>
<protein>
    <recommendedName>
        <fullName evidence="8">TF-B3 domain-containing protein</fullName>
    </recommendedName>
</protein>
<evidence type="ECO:0000256" key="5">
    <source>
        <dbReference type="ARBA" id="ARBA00023242"/>
    </source>
</evidence>
<dbReference type="Gene3D" id="2.40.330.10">
    <property type="entry name" value="DNA-binding pseudobarrel domain"/>
    <property type="match status" value="1"/>
</dbReference>
<evidence type="ECO:0008006" key="8">
    <source>
        <dbReference type="Google" id="ProtNLM"/>
    </source>
</evidence>
<evidence type="ECO:0000313" key="6">
    <source>
        <dbReference type="EMBL" id="GKV50621.1"/>
    </source>
</evidence>
<evidence type="ECO:0000256" key="4">
    <source>
        <dbReference type="ARBA" id="ARBA00023163"/>
    </source>
</evidence>
<proteinExistence type="predicted"/>